<dbReference type="EMBL" id="KQ971321">
    <property type="protein sequence ID" value="EFA00654.1"/>
    <property type="molecule type" value="Genomic_DNA"/>
</dbReference>
<accession>D6WHE7</accession>
<protein>
    <submittedName>
        <fullName evidence="1">Uncharacterized protein</fullName>
    </submittedName>
</protein>
<keyword evidence="2" id="KW-1185">Reference proteome</keyword>
<dbReference type="HOGENOM" id="CLU_2402530_0_0_1"/>
<dbReference type="AlphaFoldDB" id="D6WHE7"/>
<reference evidence="1 2" key="1">
    <citation type="journal article" date="2008" name="Nature">
        <title>The genome of the model beetle and pest Tribolium castaneum.</title>
        <authorList>
            <consortium name="Tribolium Genome Sequencing Consortium"/>
            <person name="Richards S."/>
            <person name="Gibbs R.A."/>
            <person name="Weinstock G.M."/>
            <person name="Brown S.J."/>
            <person name="Denell R."/>
            <person name="Beeman R.W."/>
            <person name="Gibbs R."/>
            <person name="Beeman R.W."/>
            <person name="Brown S.J."/>
            <person name="Bucher G."/>
            <person name="Friedrich M."/>
            <person name="Grimmelikhuijzen C.J."/>
            <person name="Klingler M."/>
            <person name="Lorenzen M."/>
            <person name="Richards S."/>
            <person name="Roth S."/>
            <person name="Schroder R."/>
            <person name="Tautz D."/>
            <person name="Zdobnov E.M."/>
            <person name="Muzny D."/>
            <person name="Gibbs R.A."/>
            <person name="Weinstock G.M."/>
            <person name="Attaway T."/>
            <person name="Bell S."/>
            <person name="Buhay C.J."/>
            <person name="Chandrabose M.N."/>
            <person name="Chavez D."/>
            <person name="Clerk-Blankenburg K.P."/>
            <person name="Cree A."/>
            <person name="Dao M."/>
            <person name="Davis C."/>
            <person name="Chacko J."/>
            <person name="Dinh H."/>
            <person name="Dugan-Rocha S."/>
            <person name="Fowler G."/>
            <person name="Garner T.T."/>
            <person name="Garnes J."/>
            <person name="Gnirke A."/>
            <person name="Hawes A."/>
            <person name="Hernandez J."/>
            <person name="Hines S."/>
            <person name="Holder M."/>
            <person name="Hume J."/>
            <person name="Jhangiani S.N."/>
            <person name="Joshi V."/>
            <person name="Khan Z.M."/>
            <person name="Jackson L."/>
            <person name="Kovar C."/>
            <person name="Kowis A."/>
            <person name="Lee S."/>
            <person name="Lewis L.R."/>
            <person name="Margolis J."/>
            <person name="Morgan M."/>
            <person name="Nazareth L.V."/>
            <person name="Nguyen N."/>
            <person name="Okwuonu G."/>
            <person name="Parker D."/>
            <person name="Richards S."/>
            <person name="Ruiz S.J."/>
            <person name="Santibanez J."/>
            <person name="Savard J."/>
            <person name="Scherer S.E."/>
            <person name="Schneider B."/>
            <person name="Sodergren E."/>
            <person name="Tautz D."/>
            <person name="Vattahil S."/>
            <person name="Villasana D."/>
            <person name="White C.S."/>
            <person name="Wright R."/>
            <person name="Park Y."/>
            <person name="Beeman R.W."/>
            <person name="Lord J."/>
            <person name="Oppert B."/>
            <person name="Lorenzen M."/>
            <person name="Brown S."/>
            <person name="Wang L."/>
            <person name="Savard J."/>
            <person name="Tautz D."/>
            <person name="Richards S."/>
            <person name="Weinstock G."/>
            <person name="Gibbs R.A."/>
            <person name="Liu Y."/>
            <person name="Worley K."/>
            <person name="Weinstock G."/>
            <person name="Elsik C.G."/>
            <person name="Reese J.T."/>
            <person name="Elhaik E."/>
            <person name="Landan G."/>
            <person name="Graur D."/>
            <person name="Arensburger P."/>
            <person name="Atkinson P."/>
            <person name="Beeman R.W."/>
            <person name="Beidler J."/>
            <person name="Brown S.J."/>
            <person name="Demuth J.P."/>
            <person name="Drury D.W."/>
            <person name="Du Y.Z."/>
            <person name="Fujiwara H."/>
            <person name="Lorenzen M."/>
            <person name="Maselli V."/>
            <person name="Osanai M."/>
            <person name="Park Y."/>
            <person name="Robertson H.M."/>
            <person name="Tu Z."/>
            <person name="Wang J.J."/>
            <person name="Wang S."/>
            <person name="Richards S."/>
            <person name="Song H."/>
            <person name="Zhang L."/>
            <person name="Sodergren E."/>
            <person name="Werner D."/>
            <person name="Stanke M."/>
            <person name="Morgenstern B."/>
            <person name="Solovyev V."/>
            <person name="Kosarev P."/>
            <person name="Brown G."/>
            <person name="Chen H.C."/>
            <person name="Ermolaeva O."/>
            <person name="Hlavina W."/>
            <person name="Kapustin Y."/>
            <person name="Kiryutin B."/>
            <person name="Kitts P."/>
            <person name="Maglott D."/>
            <person name="Pruitt K."/>
            <person name="Sapojnikov V."/>
            <person name="Souvorov A."/>
            <person name="Mackey A.J."/>
            <person name="Waterhouse R.M."/>
            <person name="Wyder S."/>
            <person name="Zdobnov E.M."/>
            <person name="Zdobnov E.M."/>
            <person name="Wyder S."/>
            <person name="Kriventseva E.V."/>
            <person name="Kadowaki T."/>
            <person name="Bork P."/>
            <person name="Aranda M."/>
            <person name="Bao R."/>
            <person name="Beermann A."/>
            <person name="Berns N."/>
            <person name="Bolognesi R."/>
            <person name="Bonneton F."/>
            <person name="Bopp D."/>
            <person name="Brown S.J."/>
            <person name="Bucher G."/>
            <person name="Butts T."/>
            <person name="Chaumot A."/>
            <person name="Denell R.E."/>
            <person name="Ferrier D.E."/>
            <person name="Friedrich M."/>
            <person name="Gordon C.M."/>
            <person name="Jindra M."/>
            <person name="Klingler M."/>
            <person name="Lan Q."/>
            <person name="Lattorff H.M."/>
            <person name="Laudet V."/>
            <person name="von Levetsow C."/>
            <person name="Liu Z."/>
            <person name="Lutz R."/>
            <person name="Lynch J.A."/>
            <person name="da Fonseca R.N."/>
            <person name="Posnien N."/>
            <person name="Reuter R."/>
            <person name="Roth S."/>
            <person name="Savard J."/>
            <person name="Schinko J.B."/>
            <person name="Schmitt C."/>
            <person name="Schoppmeier M."/>
            <person name="Schroder R."/>
            <person name="Shippy T.D."/>
            <person name="Simonnet F."/>
            <person name="Marques-Souza H."/>
            <person name="Tautz D."/>
            <person name="Tomoyasu Y."/>
            <person name="Trauner J."/>
            <person name="Van der Zee M."/>
            <person name="Vervoort M."/>
            <person name="Wittkopp N."/>
            <person name="Wimmer E.A."/>
            <person name="Yang X."/>
            <person name="Jones A.K."/>
            <person name="Sattelle D.B."/>
            <person name="Ebert P.R."/>
            <person name="Nelson D."/>
            <person name="Scott J.G."/>
            <person name="Beeman R.W."/>
            <person name="Muthukrishnan S."/>
            <person name="Kramer K.J."/>
            <person name="Arakane Y."/>
            <person name="Beeman R.W."/>
            <person name="Zhu Q."/>
            <person name="Hogenkamp D."/>
            <person name="Dixit R."/>
            <person name="Oppert B."/>
            <person name="Jiang H."/>
            <person name="Zou Z."/>
            <person name="Marshall J."/>
            <person name="Elpidina E."/>
            <person name="Vinokurov K."/>
            <person name="Oppert C."/>
            <person name="Zou Z."/>
            <person name="Evans J."/>
            <person name="Lu Z."/>
            <person name="Zhao P."/>
            <person name="Sumathipala N."/>
            <person name="Altincicek B."/>
            <person name="Vilcinskas A."/>
            <person name="Williams M."/>
            <person name="Hultmark D."/>
            <person name="Hetru C."/>
            <person name="Jiang H."/>
            <person name="Grimmelikhuijzen C.J."/>
            <person name="Hauser F."/>
            <person name="Cazzamali G."/>
            <person name="Williamson M."/>
            <person name="Park Y."/>
            <person name="Li B."/>
            <person name="Tanaka Y."/>
            <person name="Predel R."/>
            <person name="Neupert S."/>
            <person name="Schachtner J."/>
            <person name="Verleyen P."/>
            <person name="Raible F."/>
            <person name="Bork P."/>
            <person name="Friedrich M."/>
            <person name="Walden K.K."/>
            <person name="Robertson H.M."/>
            <person name="Angeli S."/>
            <person name="Foret S."/>
            <person name="Bucher G."/>
            <person name="Schuetz S."/>
            <person name="Maleszka R."/>
            <person name="Wimmer E.A."/>
            <person name="Beeman R.W."/>
            <person name="Lorenzen M."/>
            <person name="Tomoyasu Y."/>
            <person name="Miller S.C."/>
            <person name="Grossmann D."/>
            <person name="Bucher G."/>
        </authorList>
    </citation>
    <scope>NUCLEOTIDE SEQUENCE [LARGE SCALE GENOMIC DNA]</scope>
    <source>
        <strain evidence="1 2">Georgia GA2</strain>
    </source>
</reference>
<evidence type="ECO:0000313" key="2">
    <source>
        <dbReference type="Proteomes" id="UP000007266"/>
    </source>
</evidence>
<reference evidence="1 2" key="2">
    <citation type="journal article" date="2010" name="Nucleic Acids Res.">
        <title>BeetleBase in 2010: revisions to provide comprehensive genomic information for Tribolium castaneum.</title>
        <authorList>
            <person name="Kim H.S."/>
            <person name="Murphy T."/>
            <person name="Xia J."/>
            <person name="Caragea D."/>
            <person name="Park Y."/>
            <person name="Beeman R.W."/>
            <person name="Lorenzen M.D."/>
            <person name="Butcher S."/>
            <person name="Manak J.R."/>
            <person name="Brown S.J."/>
        </authorList>
    </citation>
    <scope>GENOME REANNOTATION</scope>
    <source>
        <strain evidence="1 2">Georgia GA2</strain>
    </source>
</reference>
<dbReference type="InParanoid" id="D6WHE7"/>
<proteinExistence type="predicted"/>
<gene>
    <name evidence="1" type="primary">GLEAN_03530</name>
    <name evidence="1" type="ORF">TcasGA2_TC003530</name>
</gene>
<evidence type="ECO:0000313" key="1">
    <source>
        <dbReference type="EMBL" id="EFA00654.1"/>
    </source>
</evidence>
<sequence>MNLIYEVSEILFESTPDKINYSCVSRRNGPNENGKRTTRKRYQKPFILDVDAPPSLLMEMVNFPVYESKHRNGFNTSSELGIDYRVVVTSTDR</sequence>
<dbReference type="Proteomes" id="UP000007266">
    <property type="component" value="Linkage group 3"/>
</dbReference>
<name>D6WHE7_TRICA</name>
<organism evidence="1 2">
    <name type="scientific">Tribolium castaneum</name>
    <name type="common">Red flour beetle</name>
    <dbReference type="NCBI Taxonomy" id="7070"/>
    <lineage>
        <taxon>Eukaryota</taxon>
        <taxon>Metazoa</taxon>
        <taxon>Ecdysozoa</taxon>
        <taxon>Arthropoda</taxon>
        <taxon>Hexapoda</taxon>
        <taxon>Insecta</taxon>
        <taxon>Pterygota</taxon>
        <taxon>Neoptera</taxon>
        <taxon>Endopterygota</taxon>
        <taxon>Coleoptera</taxon>
        <taxon>Polyphaga</taxon>
        <taxon>Cucujiformia</taxon>
        <taxon>Tenebrionidae</taxon>
        <taxon>Tenebrionidae incertae sedis</taxon>
        <taxon>Tribolium</taxon>
    </lineage>
</organism>